<gene>
    <name evidence="1" type="ORF">Din_003589</name>
</gene>
<dbReference type="PANTHER" id="PTHR33924:SF1">
    <property type="entry name" value="DNA-DIRECTED RNA POLYMERASE SUBUNIT BETA"/>
    <property type="match status" value="1"/>
</dbReference>
<evidence type="ECO:0000313" key="1">
    <source>
        <dbReference type="EMBL" id="MPA34148.1"/>
    </source>
</evidence>
<organism evidence="1">
    <name type="scientific">Davidia involucrata</name>
    <name type="common">Dove tree</name>
    <dbReference type="NCBI Taxonomy" id="16924"/>
    <lineage>
        <taxon>Eukaryota</taxon>
        <taxon>Viridiplantae</taxon>
        <taxon>Streptophyta</taxon>
        <taxon>Embryophyta</taxon>
        <taxon>Tracheophyta</taxon>
        <taxon>Spermatophyta</taxon>
        <taxon>Magnoliopsida</taxon>
        <taxon>eudicotyledons</taxon>
        <taxon>Gunneridae</taxon>
        <taxon>Pentapetalae</taxon>
        <taxon>asterids</taxon>
        <taxon>Cornales</taxon>
        <taxon>Nyssaceae</taxon>
        <taxon>Davidia</taxon>
    </lineage>
</organism>
<protein>
    <submittedName>
        <fullName evidence="1">Uncharacterized protein</fullName>
    </submittedName>
</protein>
<dbReference type="PANTHER" id="PTHR33924">
    <property type="entry name" value="CATION-TRANSPORTING ATPASE"/>
    <property type="match status" value="1"/>
</dbReference>
<dbReference type="EMBL" id="GHES01003589">
    <property type="protein sequence ID" value="MPA34148.1"/>
    <property type="molecule type" value="Transcribed_RNA"/>
</dbReference>
<sequence>MMGGDDSTDGFREIRPVLGDVTNRPGKRGWLLISGNSGIKFGDGHGKNVNDKKGDSEFAQQVCLGVENIVKEKCRSNFVVNENDKGKRACGSPRPCSEINSLRGNIVSGISKIPSEVKESNSLGGSHHHGRSNCSTENLVKVGDASRDSCVSSISISLGSGSCARDSCDVEKCINDEGRVTSEVAQNDPLGEQLIAHVCRSDDNDQGIDDLVSSKCGSVECSILPKSQDSKSSELERCIGLKGVGISNSSVGVDLIKACSCLFCTKAAYIWSDLLYQDIRGRMAALKKIQKEASNLVQNSCRDKGMDKHGPGNSNKFSKLESDLAGQWRLLFLHMEDILVRESSQLEASLLPLKDLRENCKIELEMVNGIPSKKQ</sequence>
<name>A0A5B6YRB4_DAVIN</name>
<dbReference type="AlphaFoldDB" id="A0A5B6YRB4"/>
<proteinExistence type="predicted"/>
<reference evidence="1" key="1">
    <citation type="submission" date="2019-08" db="EMBL/GenBank/DDBJ databases">
        <title>Reference gene set and small RNA set construction with multiple tissues from Davidia involucrata Baill.</title>
        <authorList>
            <person name="Yang H."/>
            <person name="Zhou C."/>
            <person name="Li G."/>
            <person name="Wang J."/>
            <person name="Gao P."/>
            <person name="Wang M."/>
            <person name="Wang R."/>
            <person name="Zhao Y."/>
        </authorList>
    </citation>
    <scope>NUCLEOTIDE SEQUENCE</scope>
    <source>
        <tissue evidence="1">Mixed with DoveR01_LX</tissue>
    </source>
</reference>
<accession>A0A5B6YRB4</accession>